<dbReference type="InterPro" id="IPR037185">
    <property type="entry name" value="EmrE-like"/>
</dbReference>
<evidence type="ECO:0000256" key="3">
    <source>
        <dbReference type="ARBA" id="ARBA00022475"/>
    </source>
</evidence>
<proteinExistence type="inferred from homology"/>
<feature type="transmembrane region" description="Helical" evidence="7">
    <location>
        <begin position="196"/>
        <end position="218"/>
    </location>
</feature>
<dbReference type="AlphaFoldDB" id="W7YYF3"/>
<keyword evidence="3" id="KW-1003">Cell membrane</keyword>
<dbReference type="Proteomes" id="UP000019364">
    <property type="component" value="Unassembled WGS sequence"/>
</dbReference>
<evidence type="ECO:0000313" key="10">
    <source>
        <dbReference type="Proteomes" id="UP000019364"/>
    </source>
</evidence>
<dbReference type="InterPro" id="IPR050638">
    <property type="entry name" value="AA-Vitamin_Transporters"/>
</dbReference>
<dbReference type="STRING" id="1236976.JCM16418_1491"/>
<keyword evidence="6 7" id="KW-0472">Membrane</keyword>
<dbReference type="SUPFAM" id="SSF103481">
    <property type="entry name" value="Multidrug resistance efflux transporter EmrE"/>
    <property type="match status" value="1"/>
</dbReference>
<organism evidence="9 10">
    <name type="scientific">Paenibacillus pini JCM 16418</name>
    <dbReference type="NCBI Taxonomy" id="1236976"/>
    <lineage>
        <taxon>Bacteria</taxon>
        <taxon>Bacillati</taxon>
        <taxon>Bacillota</taxon>
        <taxon>Bacilli</taxon>
        <taxon>Bacillales</taxon>
        <taxon>Paenibacillaceae</taxon>
        <taxon>Paenibacillus</taxon>
    </lineage>
</organism>
<evidence type="ECO:0000259" key="8">
    <source>
        <dbReference type="Pfam" id="PF00892"/>
    </source>
</evidence>
<evidence type="ECO:0000256" key="4">
    <source>
        <dbReference type="ARBA" id="ARBA00022692"/>
    </source>
</evidence>
<keyword evidence="4 7" id="KW-0812">Transmembrane</keyword>
<dbReference type="EMBL" id="BAVZ01000003">
    <property type="protein sequence ID" value="GAF07474.1"/>
    <property type="molecule type" value="Genomic_DNA"/>
</dbReference>
<feature type="transmembrane region" description="Helical" evidence="7">
    <location>
        <begin position="20"/>
        <end position="43"/>
    </location>
</feature>
<gene>
    <name evidence="9" type="ORF">JCM16418_1491</name>
</gene>
<evidence type="ECO:0000313" key="9">
    <source>
        <dbReference type="EMBL" id="GAF07474.1"/>
    </source>
</evidence>
<dbReference type="Gene3D" id="1.10.3730.20">
    <property type="match status" value="1"/>
</dbReference>
<dbReference type="Pfam" id="PF00892">
    <property type="entry name" value="EamA"/>
    <property type="match status" value="1"/>
</dbReference>
<feature type="domain" description="EamA" evidence="8">
    <location>
        <begin position="55"/>
        <end position="186"/>
    </location>
</feature>
<comment type="similarity">
    <text evidence="2">Belongs to the EamA transporter family.</text>
</comment>
<feature type="transmembrane region" description="Helical" evidence="7">
    <location>
        <begin position="82"/>
        <end position="103"/>
    </location>
</feature>
<dbReference type="InterPro" id="IPR000620">
    <property type="entry name" value="EamA_dom"/>
</dbReference>
<evidence type="ECO:0000256" key="7">
    <source>
        <dbReference type="SAM" id="Phobius"/>
    </source>
</evidence>
<comment type="caution">
    <text evidence="9">The sequence shown here is derived from an EMBL/GenBank/DDBJ whole genome shotgun (WGS) entry which is preliminary data.</text>
</comment>
<feature type="transmembrane region" description="Helical" evidence="7">
    <location>
        <begin position="169"/>
        <end position="190"/>
    </location>
</feature>
<dbReference type="GO" id="GO:0005886">
    <property type="term" value="C:plasma membrane"/>
    <property type="evidence" value="ECO:0007669"/>
    <property type="project" value="UniProtKB-SubCell"/>
</dbReference>
<name>W7YYF3_9BACL</name>
<reference evidence="9 10" key="1">
    <citation type="journal article" date="2014" name="Genome Announc.">
        <title>Draft Genome Sequence of Paenibacillus pini JCM 16418T, Isolated from the Rhizosphere of Pine Tree.</title>
        <authorList>
            <person name="Yuki M."/>
            <person name="Oshima K."/>
            <person name="Suda W."/>
            <person name="Oshida Y."/>
            <person name="Kitamura K."/>
            <person name="Iida Y."/>
            <person name="Hattori M."/>
            <person name="Ohkuma M."/>
        </authorList>
    </citation>
    <scope>NUCLEOTIDE SEQUENCE [LARGE SCALE GENOMIC DNA]</scope>
    <source>
        <strain evidence="9 10">JCM 16418</strain>
    </source>
</reference>
<evidence type="ECO:0000256" key="6">
    <source>
        <dbReference type="ARBA" id="ARBA00023136"/>
    </source>
</evidence>
<keyword evidence="5 7" id="KW-1133">Transmembrane helix</keyword>
<keyword evidence="10" id="KW-1185">Reference proteome</keyword>
<evidence type="ECO:0000256" key="5">
    <source>
        <dbReference type="ARBA" id="ARBA00022989"/>
    </source>
</evidence>
<evidence type="ECO:0000256" key="2">
    <source>
        <dbReference type="ARBA" id="ARBA00007362"/>
    </source>
</evidence>
<protein>
    <submittedName>
        <fullName evidence="9">Permease</fullName>
    </submittedName>
</protein>
<comment type="subcellular location">
    <subcellularLocation>
        <location evidence="1">Cell membrane</location>
        <topology evidence="1">Multi-pass membrane protein</topology>
    </subcellularLocation>
</comment>
<feature type="transmembrane region" description="Helical" evidence="7">
    <location>
        <begin position="141"/>
        <end position="162"/>
    </location>
</feature>
<evidence type="ECO:0000256" key="1">
    <source>
        <dbReference type="ARBA" id="ARBA00004651"/>
    </source>
</evidence>
<dbReference type="eggNOG" id="COG0697">
    <property type="taxonomic scope" value="Bacteria"/>
</dbReference>
<dbReference type="PANTHER" id="PTHR32322:SF18">
    <property type="entry name" value="S-ADENOSYLMETHIONINE_S-ADENOSYLHOMOCYSTEINE TRANSPORTER"/>
    <property type="match status" value="1"/>
</dbReference>
<accession>W7YYF3</accession>
<feature type="transmembrane region" description="Helical" evidence="7">
    <location>
        <begin position="55"/>
        <end position="76"/>
    </location>
</feature>
<sequence length="272" mass="30233">MFICPHSCILQFTSPSLLTLYTTFLLICSTKLNLFYSSTCMLGTGQAGRGMDMIIFNYVLMCLIFGTTFLAIKVGIDASTPPFFSAGIRFFIAGLVLFLWMVWKGKARFSLLLQKEMLISGLCLTFGTFAMLYWAEQHVSSGIAAVLSATGPLMMLLIQIIFLRQKVTLRSILGCIVGFIGVVLMLLSSINISTDVWWMLGMGAILIGEIGYASGALYSKRVIQNMPKASPVALNAAQMIYGGFSLSYCLYLQRMCKWVAFLIEMRLDRFFT</sequence>
<feature type="transmembrane region" description="Helical" evidence="7">
    <location>
        <begin position="115"/>
        <end position="135"/>
    </location>
</feature>
<dbReference type="PANTHER" id="PTHR32322">
    <property type="entry name" value="INNER MEMBRANE TRANSPORTER"/>
    <property type="match status" value="1"/>
</dbReference>